<reference evidence="25 26" key="1">
    <citation type="submission" date="2024-06" db="EMBL/GenBank/DDBJ databases">
        <title>The draft genome of Grus japonensis, version 3.</title>
        <authorList>
            <person name="Nabeshima K."/>
            <person name="Suzuki S."/>
            <person name="Onuma M."/>
        </authorList>
    </citation>
    <scope>NUCLEOTIDE SEQUENCE [LARGE SCALE GENOMIC DNA]</scope>
    <source>
        <strain evidence="25 26">451A</strain>
    </source>
</reference>
<feature type="region of interest" description="Disordered" evidence="20">
    <location>
        <begin position="1036"/>
        <end position="1165"/>
    </location>
</feature>
<feature type="compositionally biased region" description="Basic and acidic residues" evidence="20">
    <location>
        <begin position="1228"/>
        <end position="1237"/>
    </location>
</feature>
<keyword evidence="12" id="KW-0735">Signal-anchor</keyword>
<dbReference type="EMBL" id="BAAFJT010000014">
    <property type="protein sequence ID" value="GAB0195921.1"/>
    <property type="molecule type" value="Genomic_DNA"/>
</dbReference>
<keyword evidence="26" id="KW-1185">Reference proteome</keyword>
<organism evidence="25 26">
    <name type="scientific">Grus japonensis</name>
    <name type="common">Japanese crane</name>
    <name type="synonym">Red-crowned crane</name>
    <dbReference type="NCBI Taxonomy" id="30415"/>
    <lineage>
        <taxon>Eukaryota</taxon>
        <taxon>Metazoa</taxon>
        <taxon>Chordata</taxon>
        <taxon>Craniata</taxon>
        <taxon>Vertebrata</taxon>
        <taxon>Euteleostomi</taxon>
        <taxon>Archelosauria</taxon>
        <taxon>Archosauria</taxon>
        <taxon>Dinosauria</taxon>
        <taxon>Saurischia</taxon>
        <taxon>Theropoda</taxon>
        <taxon>Coelurosauria</taxon>
        <taxon>Aves</taxon>
        <taxon>Neognathae</taxon>
        <taxon>Neoaves</taxon>
        <taxon>Gruiformes</taxon>
        <taxon>Gruidae</taxon>
        <taxon>Grus</taxon>
    </lineage>
</organism>
<evidence type="ECO:0000256" key="15">
    <source>
        <dbReference type="ARBA" id="ARBA00023136"/>
    </source>
</evidence>
<dbReference type="SUPFAM" id="SSF52540">
    <property type="entry name" value="P-loop containing nucleoside triphosphate hydrolases"/>
    <property type="match status" value="1"/>
</dbReference>
<dbReference type="PANTHER" id="PTHR24217:SF13">
    <property type="entry name" value="SYNAPTOPODIN"/>
    <property type="match status" value="1"/>
</dbReference>
<evidence type="ECO:0000256" key="21">
    <source>
        <dbReference type="SAM" id="Phobius"/>
    </source>
</evidence>
<feature type="compositionally biased region" description="Low complexity" evidence="20">
    <location>
        <begin position="1588"/>
        <end position="1597"/>
    </location>
</feature>
<keyword evidence="18" id="KW-0511">Multifunctional enzyme</keyword>
<evidence type="ECO:0000256" key="20">
    <source>
        <dbReference type="SAM" id="MobiDB-lite"/>
    </source>
</evidence>
<dbReference type="InterPro" id="IPR021930">
    <property type="entry name" value="Heparan_SO4_deacetylase_dom"/>
</dbReference>
<evidence type="ECO:0000256" key="17">
    <source>
        <dbReference type="ARBA" id="ARBA00023180"/>
    </source>
</evidence>
<feature type="compositionally biased region" description="Polar residues" evidence="20">
    <location>
        <begin position="907"/>
        <end position="921"/>
    </location>
</feature>
<feature type="region of interest" description="Disordered" evidence="20">
    <location>
        <begin position="1353"/>
        <end position="1480"/>
    </location>
</feature>
<evidence type="ECO:0000256" key="13">
    <source>
        <dbReference type="ARBA" id="ARBA00022989"/>
    </source>
</evidence>
<dbReference type="PANTHER" id="PTHR24217">
    <property type="entry name" value="PUTATIVE-RELATED"/>
    <property type="match status" value="1"/>
</dbReference>
<sequence>MTVLARARRGIRQLSPQVVLLLLFVFCLLSVFISAYYLYGWKRGLEPSGDVAGPDCDEPKVAPSRLLPLKTLKVADSSRTDPLVLVFVESLYSQLGQEIVAILESSRFKYRTEIAPGKGDMPTLTDKDRGRFALIIYENILKYVNLDAWNRELLDKYCVEYGVGIIGFFKANENSLLSAQLKGFPLFLHSNLALKDCSINPKSPLLYITRPSEVEKGVLPGEDWTVFQSNHSTYEPVLLAKTKSAESIPHMSVDAALHTTVMQDLGLHDGIQRVLFGNNLNFWLHKLVFVDSVSFLTGKRLSLPLDRYILVDIDDIFVGKEGTRMKVEDVKALFDTQNELRTHIPNFTFNLGYSGKFFHTGTDAEDEGDDLLLSYVREFWWFPHMWSHMQPHLFHNQSVLAEQMTLNKKFAVEHGIPTDMGYAVAPHHSGVYPVHVQLYEAWKQVWSIKVTSTEEYPHLKPARYRRGFIHNGIMVLPRQTCGLFTHTIFYNEYPGGSSELDKIINGGELFLTVLLNPISIFMTHLSNYGNDRLGLYTFKHLVRFLNSWTNLKLQTLPPVQLAQKYFQIFSEEKDPLWQDPCEDKRHKDIWSKEKTCDRFPKLLIIGPQKTGTTALYLFLGMHPDLSSNYPSSETFEEIQFFNGHNYHKGIDWYMEFFPIPSNTTSDFYFEKSANYFDSEVAPRRAAALLSKAKVITILINPADRAYSWYQHQRAHDDPVALKYTFHEVITAGPEAAPKLRTLQNRCLVPGWYATHIERWLNSYHANQILVLDGKLLRTEPAKVMETVQKFLGVTNFIDYHKTLAFDPKKGFWCQLLDGGKTKCLGKSKGRKYPEMDSDSRAFLRDYYRDHNIELSKLLYKMGQTLPTWLREELQSTSRAARGGGGTGTAGLSRSASLSEKELKEAKAQSQRIAAQLTTAPGPSSKGVLLFNRRKQRVDGLAGAGHGRGLPLSPTPRPRQAAMEEGEGQRMKLEPNQPDIPGEVLQANASPCRESPAEAQQVPLSIYLKENMSSATTNGVQEQVARGMESGVGGLRDAGAPAGPSTAALALPQSPEEGKNGEVPGEVPSVPVGTATGMASPASREQNGARGRQYYEVHLTLAKPKPVKNRTARPFGTQTSPTSGQPAEGAPAARLPPPPTYAETLSSPPPLTRVRSPPAYSALYPPREQKMLPGAPLSCGVSGPNPLPKTGILEESAARRASKKSMFTFVEKPKLGPNPDLLDLVQSADSRKKQKEQGEPGAEDEPFALGAEAANFVPNSVARGGQHLPPPADDAPAWSSCLKSPTIQPKPKPQPSHNLSEARGKGAELFARRQSRMEKFIIEAPSQPELLRSPSPTMSLPPSWKYDANACLSPMVSRHPSKSPSRPAKTPPASLYGGNLMENEVSQKELEISKHQPYQLQSSLFILSPSKGPARSMPREMPPPRPSLPDAYPYLQQTSCPTSPLPPSPVWHPPTVPGAGQTTSSPLPSTAGALPLTHGSRASPGAEVLLASPCRLLPPRAKGGFQAPRPSYSTRNAGIEPQERRPSLPTSPTWTPRLAWRPGSLDGWASPASVPELDEGPPMSPPWSERSLSPLRQDADPRASRQMQARLARNIINAARRKSSSPKAVGPEGSRPFTPIPAGPPSLPQSPRLVRAEGSRAPALQATSSVLGSLGSPSPTHKSPLRSPRADGPQFYPSPGMPRATWAEGHRLLLPPGMSSCPVPGLSPCPKSPLPSPVVGGRSLAKRCTSRSPTDSDVSLDSEDSGAKSPGIHSFNLCPRGWTGSLRLKPGGLPSGAPCTS</sequence>
<keyword evidence="14" id="KW-0333">Golgi apparatus</keyword>
<dbReference type="InterPro" id="IPR056793">
    <property type="entry name" value="HSNSD_N"/>
</dbReference>
<evidence type="ECO:0000259" key="24">
    <source>
        <dbReference type="Pfam" id="PF25119"/>
    </source>
</evidence>
<evidence type="ECO:0000256" key="7">
    <source>
        <dbReference type="ARBA" id="ARBA00022490"/>
    </source>
</evidence>
<keyword evidence="17" id="KW-0325">Glycoprotein</keyword>
<feature type="compositionally biased region" description="Pro residues" evidence="20">
    <location>
        <begin position="1442"/>
        <end position="1455"/>
    </location>
</feature>
<evidence type="ECO:0000256" key="11">
    <source>
        <dbReference type="ARBA" id="ARBA00022801"/>
    </source>
</evidence>
<proteinExistence type="inferred from homology"/>
<evidence type="ECO:0000256" key="2">
    <source>
        <dbReference type="ARBA" id="ARBA00004496"/>
    </source>
</evidence>
<dbReference type="Pfam" id="PF12062">
    <property type="entry name" value="HSNSD-CE"/>
    <property type="match status" value="1"/>
</dbReference>
<feature type="compositionally biased region" description="Basic and acidic residues" evidence="20">
    <location>
        <begin position="1384"/>
        <end position="1393"/>
    </location>
</feature>
<dbReference type="Pfam" id="PF25119">
    <property type="entry name" value="HSNSD_N"/>
    <property type="match status" value="1"/>
</dbReference>
<dbReference type="GO" id="GO:0015016">
    <property type="term" value="F:heparan sulfate N-sulfotransferase activity"/>
    <property type="evidence" value="ECO:0007669"/>
    <property type="project" value="UniProtKB-EC"/>
</dbReference>
<comment type="subcellular location">
    <subcellularLocation>
        <location evidence="2">Cytoplasm</location>
    </subcellularLocation>
    <subcellularLocation>
        <location evidence="1">Golgi apparatus membrane</location>
        <topology evidence="1">Single-pass type II membrane protein</topology>
    </subcellularLocation>
</comment>
<evidence type="ECO:0000256" key="6">
    <source>
        <dbReference type="ARBA" id="ARBA00012979"/>
    </source>
</evidence>
<comment type="pathway">
    <text evidence="4">Glycan metabolism; heparan sulfate biosynthesis.</text>
</comment>
<comment type="pathway">
    <text evidence="3">Glycan metabolism; heparin biosynthesis.</text>
</comment>
<dbReference type="Proteomes" id="UP001623348">
    <property type="component" value="Unassembled WGS sequence"/>
</dbReference>
<evidence type="ECO:0000256" key="1">
    <source>
        <dbReference type="ARBA" id="ARBA00004323"/>
    </source>
</evidence>
<keyword evidence="11" id="KW-0378">Hydrolase</keyword>
<keyword evidence="8" id="KW-0597">Phosphoprotein</keyword>
<comment type="similarity">
    <text evidence="19">Belongs to the synaptopodin family.</text>
</comment>
<gene>
    <name evidence="25" type="ORF">GRJ2_002057400</name>
</gene>
<keyword evidence="9" id="KW-0808">Transferase</keyword>
<dbReference type="GO" id="GO:0019213">
    <property type="term" value="F:deacetylase activity"/>
    <property type="evidence" value="ECO:0007669"/>
    <property type="project" value="UniProtKB-ARBA"/>
</dbReference>
<accession>A0ABC9XEQ4</accession>
<feature type="region of interest" description="Disordered" evidence="20">
    <location>
        <begin position="1208"/>
        <end position="1307"/>
    </location>
</feature>
<dbReference type="Gene3D" id="3.40.50.300">
    <property type="entry name" value="P-loop containing nucleotide triphosphate hydrolases"/>
    <property type="match status" value="1"/>
</dbReference>
<evidence type="ECO:0000256" key="18">
    <source>
        <dbReference type="ARBA" id="ARBA00023268"/>
    </source>
</evidence>
<keyword evidence="10 21" id="KW-0812">Transmembrane</keyword>
<evidence type="ECO:0000256" key="8">
    <source>
        <dbReference type="ARBA" id="ARBA00022553"/>
    </source>
</evidence>
<evidence type="ECO:0000256" key="19">
    <source>
        <dbReference type="ARBA" id="ARBA00038161"/>
    </source>
</evidence>
<feature type="region of interest" description="Disordered" evidence="20">
    <location>
        <begin position="1711"/>
        <end position="1757"/>
    </location>
</feature>
<feature type="region of interest" description="Disordered" evidence="20">
    <location>
        <begin position="940"/>
        <end position="973"/>
    </location>
</feature>
<feature type="domain" description="Sulfotransferase" evidence="22">
    <location>
        <begin position="600"/>
        <end position="853"/>
    </location>
</feature>
<evidence type="ECO:0000256" key="4">
    <source>
        <dbReference type="ARBA" id="ARBA00005093"/>
    </source>
</evidence>
<feature type="compositionally biased region" description="Polar residues" evidence="20">
    <location>
        <begin position="1115"/>
        <end position="1124"/>
    </location>
</feature>
<comment type="similarity">
    <text evidence="5">Belongs to the sulfotransferase 1 family. NDST subfamily.</text>
</comment>
<feature type="domain" description="Heparan sulphate-N-deacetylase deacetylase" evidence="23">
    <location>
        <begin position="306"/>
        <end position="510"/>
    </location>
</feature>
<evidence type="ECO:0000259" key="22">
    <source>
        <dbReference type="Pfam" id="PF00685"/>
    </source>
</evidence>
<feature type="compositionally biased region" description="Low complexity" evidence="20">
    <location>
        <begin position="1646"/>
        <end position="1659"/>
    </location>
</feature>
<comment type="caution">
    <text evidence="25">The sequence shown here is derived from an EMBL/GenBank/DDBJ whole genome shotgun (WGS) entry which is preliminary data.</text>
</comment>
<feature type="region of interest" description="Disordered" evidence="20">
    <location>
        <begin position="877"/>
        <end position="926"/>
    </location>
</feature>
<feature type="transmembrane region" description="Helical" evidence="21">
    <location>
        <begin position="18"/>
        <end position="39"/>
    </location>
</feature>
<evidence type="ECO:0000256" key="16">
    <source>
        <dbReference type="ARBA" id="ARBA00023157"/>
    </source>
</evidence>
<dbReference type="EC" id="2.8.2.8" evidence="6"/>
<keyword evidence="13 21" id="KW-1133">Transmembrane helix</keyword>
<evidence type="ECO:0000256" key="9">
    <source>
        <dbReference type="ARBA" id="ARBA00022679"/>
    </source>
</evidence>
<feature type="compositionally biased region" description="Polar residues" evidence="20">
    <location>
        <begin position="1395"/>
        <end position="1404"/>
    </location>
</feature>
<evidence type="ECO:0000313" key="26">
    <source>
        <dbReference type="Proteomes" id="UP001623348"/>
    </source>
</evidence>
<evidence type="ECO:0000256" key="12">
    <source>
        <dbReference type="ARBA" id="ARBA00022968"/>
    </source>
</evidence>
<dbReference type="InterPro" id="IPR051976">
    <property type="entry name" value="Synaptopodin_domain"/>
</dbReference>
<evidence type="ECO:0000313" key="25">
    <source>
        <dbReference type="EMBL" id="GAB0195921.1"/>
    </source>
</evidence>
<dbReference type="GO" id="GO:0000139">
    <property type="term" value="C:Golgi membrane"/>
    <property type="evidence" value="ECO:0007669"/>
    <property type="project" value="UniProtKB-SubCell"/>
</dbReference>
<evidence type="ECO:0000256" key="5">
    <source>
        <dbReference type="ARBA" id="ARBA00010420"/>
    </source>
</evidence>
<feature type="region of interest" description="Disordered" evidence="20">
    <location>
        <begin position="1496"/>
        <end position="1682"/>
    </location>
</feature>
<name>A0ABC9XEQ4_GRUJA</name>
<feature type="compositionally biased region" description="Pro residues" evidence="20">
    <location>
        <begin position="1617"/>
        <end position="1627"/>
    </location>
</feature>
<keyword evidence="16" id="KW-1015">Disulfide bond</keyword>
<dbReference type="FunFam" id="3.40.50.300:FF:000176">
    <property type="entry name" value="bifunctional heparan sulfate N-deacetylase/N-sulfotransferase 1"/>
    <property type="match status" value="1"/>
</dbReference>
<protein>
    <recommendedName>
        <fullName evidence="6">[heparan sulfate]-glucosamine N-sulfotransferase</fullName>
        <ecNumber evidence="6">2.8.2.8</ecNumber>
    </recommendedName>
</protein>
<dbReference type="InterPro" id="IPR000863">
    <property type="entry name" value="Sulfotransferase_dom"/>
</dbReference>
<keyword evidence="7" id="KW-0963">Cytoplasm</keyword>
<feature type="compositionally biased region" description="Low complexity" evidence="20">
    <location>
        <begin position="1060"/>
        <end position="1072"/>
    </location>
</feature>
<dbReference type="Pfam" id="PF00685">
    <property type="entry name" value="Sulfotransfer_1"/>
    <property type="match status" value="1"/>
</dbReference>
<evidence type="ECO:0000256" key="10">
    <source>
        <dbReference type="ARBA" id="ARBA00022692"/>
    </source>
</evidence>
<feature type="domain" description="Heparan sulfate-N-deacetylase N-terminal" evidence="24">
    <location>
        <begin position="80"/>
        <end position="296"/>
    </location>
</feature>
<evidence type="ECO:0000256" key="3">
    <source>
        <dbReference type="ARBA" id="ARBA00004841"/>
    </source>
</evidence>
<evidence type="ECO:0000259" key="23">
    <source>
        <dbReference type="Pfam" id="PF12062"/>
    </source>
</evidence>
<evidence type="ECO:0000256" key="14">
    <source>
        <dbReference type="ARBA" id="ARBA00023034"/>
    </source>
</evidence>
<dbReference type="GO" id="GO:0016787">
    <property type="term" value="F:hydrolase activity"/>
    <property type="evidence" value="ECO:0007669"/>
    <property type="project" value="UniProtKB-KW"/>
</dbReference>
<keyword evidence="15 21" id="KW-0472">Membrane</keyword>
<dbReference type="InterPro" id="IPR027417">
    <property type="entry name" value="P-loop_NTPase"/>
</dbReference>